<dbReference type="GO" id="GO:0003700">
    <property type="term" value="F:DNA-binding transcription factor activity"/>
    <property type="evidence" value="ECO:0007669"/>
    <property type="project" value="InterPro"/>
</dbReference>
<feature type="domain" description="HTH lysR-type" evidence="5">
    <location>
        <begin position="1"/>
        <end position="58"/>
    </location>
</feature>
<dbReference type="Gene3D" id="3.40.190.290">
    <property type="match status" value="1"/>
</dbReference>
<dbReference type="FunFam" id="1.10.10.10:FF:000001">
    <property type="entry name" value="LysR family transcriptional regulator"/>
    <property type="match status" value="1"/>
</dbReference>
<reference evidence="7" key="1">
    <citation type="submission" date="2015-09" db="EMBL/GenBank/DDBJ databases">
        <title>Whole genome sequence of Pseudomonas fluorescens FW300-N2C3.</title>
        <authorList>
            <person name="Ray J."/>
            <person name="Melnyk R."/>
            <person name="Deutschbauer A."/>
        </authorList>
    </citation>
    <scope>NUCLEOTIDE SEQUENCE [LARGE SCALE GENOMIC DNA]</scope>
    <source>
        <strain evidence="7">FW300-N2C3</strain>
    </source>
</reference>
<dbReference type="SUPFAM" id="SSF46785">
    <property type="entry name" value="Winged helix' DNA-binding domain"/>
    <property type="match status" value="1"/>
</dbReference>
<accession>A0A0N9WBR3</accession>
<evidence type="ECO:0000259" key="5">
    <source>
        <dbReference type="PROSITE" id="PS50931"/>
    </source>
</evidence>
<evidence type="ECO:0000256" key="1">
    <source>
        <dbReference type="ARBA" id="ARBA00009437"/>
    </source>
</evidence>
<comment type="similarity">
    <text evidence="1">Belongs to the LysR transcriptional regulatory family.</text>
</comment>
<dbReference type="SUPFAM" id="SSF53850">
    <property type="entry name" value="Periplasmic binding protein-like II"/>
    <property type="match status" value="1"/>
</dbReference>
<dbReference type="EMBL" id="CP012831">
    <property type="protein sequence ID" value="ALI09707.1"/>
    <property type="molecule type" value="Genomic_DNA"/>
</dbReference>
<dbReference type="PRINTS" id="PR00039">
    <property type="entry name" value="HTHLYSR"/>
</dbReference>
<protein>
    <submittedName>
        <fullName evidence="6">Transcriptional regulator</fullName>
    </submittedName>
</protein>
<keyword evidence="2" id="KW-0805">Transcription regulation</keyword>
<evidence type="ECO:0000256" key="4">
    <source>
        <dbReference type="ARBA" id="ARBA00023163"/>
    </source>
</evidence>
<evidence type="ECO:0000256" key="2">
    <source>
        <dbReference type="ARBA" id="ARBA00023015"/>
    </source>
</evidence>
<sequence>MLLRHLRYLLAVADHGGFTRAAEVLHVSQPTLSQQIRQLEETLGVSLFDRTSRTVRPTDAGAAYIECARRVLVELAAGKRALHDVKDLSRGSLRLAMTPTFMAYLVGPLVRDYRARYPNIHLQIFELSMVDIEEGLANDTLDIAIAFDQVRSADIESIPAFTETLGLMVGRNHPLYDCQAALTAEQVGRLEFALLSPDFATRTCIDDYFVQARITPKVSIEVNSVSTLLEVIGHSAVATILPEPIATQERALRKLALQDAAPRRGASLLRRKNNYHSAASVAFVETLLHGVDGFGAAAQPSGSKLPRHRDRGGQLP</sequence>
<dbReference type="Proteomes" id="UP000059425">
    <property type="component" value="Chromosome"/>
</dbReference>
<dbReference type="InterPro" id="IPR036388">
    <property type="entry name" value="WH-like_DNA-bd_sf"/>
</dbReference>
<dbReference type="PROSITE" id="PS50931">
    <property type="entry name" value="HTH_LYSR"/>
    <property type="match status" value="1"/>
</dbReference>
<keyword evidence="4" id="KW-0804">Transcription</keyword>
<dbReference type="InterPro" id="IPR000847">
    <property type="entry name" value="LysR_HTH_N"/>
</dbReference>
<reference evidence="6 7" key="2">
    <citation type="journal article" date="2018" name="Nature">
        <title>Mutant phenotypes for thousands of bacterial genes of unknown function.</title>
        <authorList>
            <person name="Price M.N."/>
            <person name="Wetmore K.M."/>
            <person name="Waters R.J."/>
            <person name="Callaghan M."/>
            <person name="Ray J."/>
            <person name="Liu H."/>
            <person name="Kuehl J.V."/>
            <person name="Melnyk R.A."/>
            <person name="Lamson J.S."/>
            <person name="Suh Y."/>
            <person name="Carlson H.K."/>
            <person name="Esquivel Z."/>
            <person name="Sadeeshkumar H."/>
            <person name="Chakraborty R."/>
            <person name="Zane G.M."/>
            <person name="Rubin B.E."/>
            <person name="Wall J.D."/>
            <person name="Visel A."/>
            <person name="Bristow J."/>
            <person name="Blow M.J."/>
            <person name="Arkin A.P."/>
            <person name="Deutschbauer A.M."/>
        </authorList>
    </citation>
    <scope>NUCLEOTIDE SEQUENCE [LARGE SCALE GENOMIC DNA]</scope>
    <source>
        <strain evidence="6 7">FW300-N2C3</strain>
    </source>
</reference>
<dbReference type="Gene3D" id="1.10.10.10">
    <property type="entry name" value="Winged helix-like DNA-binding domain superfamily/Winged helix DNA-binding domain"/>
    <property type="match status" value="1"/>
</dbReference>
<organism evidence="6 7">
    <name type="scientific">Pseudomonas fluorescens</name>
    <dbReference type="NCBI Taxonomy" id="294"/>
    <lineage>
        <taxon>Bacteria</taxon>
        <taxon>Pseudomonadati</taxon>
        <taxon>Pseudomonadota</taxon>
        <taxon>Gammaproteobacteria</taxon>
        <taxon>Pseudomonadales</taxon>
        <taxon>Pseudomonadaceae</taxon>
        <taxon>Pseudomonas</taxon>
    </lineage>
</organism>
<dbReference type="GO" id="GO:0005829">
    <property type="term" value="C:cytosol"/>
    <property type="evidence" value="ECO:0007669"/>
    <property type="project" value="TreeGrafter"/>
</dbReference>
<dbReference type="InterPro" id="IPR050950">
    <property type="entry name" value="HTH-type_LysR_regulators"/>
</dbReference>
<dbReference type="NCBIfam" id="NF008416">
    <property type="entry name" value="PRK11242.1"/>
    <property type="match status" value="1"/>
</dbReference>
<dbReference type="PANTHER" id="PTHR30419">
    <property type="entry name" value="HTH-TYPE TRANSCRIPTIONAL REGULATOR YBHD"/>
    <property type="match status" value="1"/>
</dbReference>
<evidence type="ECO:0000313" key="6">
    <source>
        <dbReference type="EMBL" id="ALI09707.1"/>
    </source>
</evidence>
<keyword evidence="3" id="KW-0238">DNA-binding</keyword>
<dbReference type="InterPro" id="IPR005119">
    <property type="entry name" value="LysR_subst-bd"/>
</dbReference>
<dbReference type="Pfam" id="PF03466">
    <property type="entry name" value="LysR_substrate"/>
    <property type="match status" value="1"/>
</dbReference>
<dbReference type="OrthoDB" id="646694at2"/>
<dbReference type="Pfam" id="PF00126">
    <property type="entry name" value="HTH_1"/>
    <property type="match status" value="1"/>
</dbReference>
<evidence type="ECO:0000256" key="3">
    <source>
        <dbReference type="ARBA" id="ARBA00023125"/>
    </source>
</evidence>
<gene>
    <name evidence="6" type="ORF">AO356_23775</name>
</gene>
<evidence type="ECO:0000313" key="7">
    <source>
        <dbReference type="Proteomes" id="UP000059425"/>
    </source>
</evidence>
<proteinExistence type="inferred from homology"/>
<dbReference type="RefSeq" id="WP_060741842.1">
    <property type="nucleotide sequence ID" value="NZ_CP012831.1"/>
</dbReference>
<dbReference type="AlphaFoldDB" id="A0A0N9WBR3"/>
<dbReference type="GO" id="GO:0003677">
    <property type="term" value="F:DNA binding"/>
    <property type="evidence" value="ECO:0007669"/>
    <property type="project" value="UniProtKB-KW"/>
</dbReference>
<name>A0A0N9WBR3_PSEFL</name>
<dbReference type="InterPro" id="IPR036390">
    <property type="entry name" value="WH_DNA-bd_sf"/>
</dbReference>